<evidence type="ECO:0000256" key="1">
    <source>
        <dbReference type="ARBA" id="ARBA00023002"/>
    </source>
</evidence>
<dbReference type="InterPro" id="IPR036188">
    <property type="entry name" value="FAD/NAD-bd_sf"/>
</dbReference>
<keyword evidence="1" id="KW-0560">Oxidoreductase</keyword>
<dbReference type="RefSeq" id="WP_160893772.1">
    <property type="nucleotide sequence ID" value="NZ_WUMU01000006.1"/>
</dbReference>
<dbReference type="EMBL" id="WUMU01000006">
    <property type="protein sequence ID" value="MXN17940.1"/>
    <property type="molecule type" value="Genomic_DNA"/>
</dbReference>
<dbReference type="Pfam" id="PF01266">
    <property type="entry name" value="DAO"/>
    <property type="match status" value="1"/>
</dbReference>
<organism evidence="3 4">
    <name type="scientific">Pseudooceanicola albus</name>
    <dbReference type="NCBI Taxonomy" id="2692189"/>
    <lineage>
        <taxon>Bacteria</taxon>
        <taxon>Pseudomonadati</taxon>
        <taxon>Pseudomonadota</taxon>
        <taxon>Alphaproteobacteria</taxon>
        <taxon>Rhodobacterales</taxon>
        <taxon>Paracoccaceae</taxon>
        <taxon>Pseudooceanicola</taxon>
    </lineage>
</organism>
<dbReference type="PANTHER" id="PTHR13847:SF281">
    <property type="entry name" value="FAD DEPENDENT OXIDOREDUCTASE DOMAIN-CONTAINING PROTEIN"/>
    <property type="match status" value="1"/>
</dbReference>
<keyword evidence="4" id="KW-1185">Reference proteome</keyword>
<dbReference type="AlphaFoldDB" id="A0A6L7G3J7"/>
<protein>
    <submittedName>
        <fullName evidence="3">FAD-dependent oxidoreductase</fullName>
    </submittedName>
</protein>
<evidence type="ECO:0000313" key="4">
    <source>
        <dbReference type="Proteomes" id="UP000477911"/>
    </source>
</evidence>
<proteinExistence type="predicted"/>
<dbReference type="Proteomes" id="UP000477911">
    <property type="component" value="Unassembled WGS sequence"/>
</dbReference>
<dbReference type="InterPro" id="IPR006076">
    <property type="entry name" value="FAD-dep_OxRdtase"/>
</dbReference>
<feature type="domain" description="FAD dependent oxidoreductase" evidence="2">
    <location>
        <begin position="35"/>
        <end position="385"/>
    </location>
</feature>
<gene>
    <name evidence="3" type="ORF">GR170_08840</name>
</gene>
<comment type="caution">
    <text evidence="3">The sequence shown here is derived from an EMBL/GenBank/DDBJ whole genome shotgun (WGS) entry which is preliminary data.</text>
</comment>
<evidence type="ECO:0000313" key="3">
    <source>
        <dbReference type="EMBL" id="MXN17940.1"/>
    </source>
</evidence>
<sequence>MSSILEVDWKTPHLWARTVARRPAAAALTGEVTADLLVVGGGLTGLGTALAALEQGLDVVMLEGNEIGSAASGRNNGQVIPAHSKATPQEIVAAFGPEAGGRYNRMIMGAAGYLFDTVRRFGIEAHAVQNGWMQPAHSAAALARGRALHDGWKALGHDVEWLDAEAASHRTGSRYLGGWMARSGGHVNPFGLVTGLAGALEGMGLRLYENSRAITIDRDGALWNVTTAGGCVRARKVVLATNALTRDIWPKLGRAMVPFRVYDAATAPIPEPLRSGIFVGNVGVSDTRHDIRAFHYDVDYRIVTGGTHTLWHNAEARGLKAIHAMLSDAFPQLGPLAKPETYWEGTFCVVPDRKPRLFRLGEGLMFGGVYSGRGVAAALSMGRAMGLNAAESLPDDAMPLPVTPIRTVPSHWVATQVANHLHPWHRVLDRLG</sequence>
<evidence type="ECO:0000259" key="2">
    <source>
        <dbReference type="Pfam" id="PF01266"/>
    </source>
</evidence>
<dbReference type="PANTHER" id="PTHR13847">
    <property type="entry name" value="SARCOSINE DEHYDROGENASE-RELATED"/>
    <property type="match status" value="1"/>
</dbReference>
<reference evidence="3 4" key="1">
    <citation type="submission" date="2019-12" db="EMBL/GenBank/DDBJ databases">
        <authorList>
            <person name="Li M."/>
        </authorList>
    </citation>
    <scope>NUCLEOTIDE SEQUENCE [LARGE SCALE GENOMIC DNA]</scope>
    <source>
        <strain evidence="3 4">GBMRC 2024</strain>
    </source>
</reference>
<dbReference type="GO" id="GO:0005737">
    <property type="term" value="C:cytoplasm"/>
    <property type="evidence" value="ECO:0007669"/>
    <property type="project" value="TreeGrafter"/>
</dbReference>
<accession>A0A6L7G3J7</accession>
<dbReference type="Gene3D" id="3.50.50.60">
    <property type="entry name" value="FAD/NAD(P)-binding domain"/>
    <property type="match status" value="1"/>
</dbReference>
<dbReference type="GO" id="GO:0016491">
    <property type="term" value="F:oxidoreductase activity"/>
    <property type="evidence" value="ECO:0007669"/>
    <property type="project" value="UniProtKB-KW"/>
</dbReference>
<name>A0A6L7G3J7_9RHOB</name>
<dbReference type="SUPFAM" id="SSF51905">
    <property type="entry name" value="FAD/NAD(P)-binding domain"/>
    <property type="match status" value="1"/>
</dbReference>
<dbReference type="Gene3D" id="3.30.9.10">
    <property type="entry name" value="D-Amino Acid Oxidase, subunit A, domain 2"/>
    <property type="match status" value="1"/>
</dbReference>